<evidence type="ECO:0000256" key="1">
    <source>
        <dbReference type="SAM" id="Phobius"/>
    </source>
</evidence>
<keyword evidence="1" id="KW-1133">Transmembrane helix</keyword>
<reference evidence="3 5" key="1">
    <citation type="journal article" date="2016" name="Front. Microbiol.">
        <title>Comprehensive Phylogenetic Analysis of Bovine Non-aureus Staphylococci Species Based on Whole-Genome Sequencing.</title>
        <authorList>
            <person name="Naushad S."/>
            <person name="Barkema H.W."/>
            <person name="Luby C."/>
            <person name="Condas L.A."/>
            <person name="Nobrega D.B."/>
            <person name="Carson D.A."/>
            <person name="De Buck J."/>
        </authorList>
    </citation>
    <scope>NUCLEOTIDE SEQUENCE [LARGE SCALE GENOMIC DNA]</scope>
    <source>
        <strain evidence="3 5">SNUC 993</strain>
    </source>
</reference>
<organism evidence="2 4">
    <name type="scientific">Staphylococcus auricularis</name>
    <dbReference type="NCBI Taxonomy" id="29379"/>
    <lineage>
        <taxon>Bacteria</taxon>
        <taxon>Bacillati</taxon>
        <taxon>Bacillota</taxon>
        <taxon>Bacilli</taxon>
        <taxon>Bacillales</taxon>
        <taxon>Staphylococcaceae</taxon>
        <taxon>Staphylococcus</taxon>
    </lineage>
</organism>
<feature type="transmembrane region" description="Helical" evidence="1">
    <location>
        <begin position="35"/>
        <end position="53"/>
    </location>
</feature>
<dbReference type="Proteomes" id="UP000242470">
    <property type="component" value="Unassembled WGS sequence"/>
</dbReference>
<sequence>MLFKLAILFITLTINTILTYYFTVDGTWQNRLLKSISISIMIVFLYTYVRLLIHLRQNK</sequence>
<dbReference type="Proteomes" id="UP000242694">
    <property type="component" value="Unassembled WGS sequence"/>
</dbReference>
<dbReference type="EMBL" id="PZDI01000046">
    <property type="protein sequence ID" value="PTH15635.1"/>
    <property type="molecule type" value="Genomic_DNA"/>
</dbReference>
<evidence type="ECO:0000313" key="2">
    <source>
        <dbReference type="EMBL" id="PNZ67118.1"/>
    </source>
</evidence>
<gene>
    <name evidence="3" type="ORF">BU607_08710</name>
    <name evidence="2" type="ORF">CD158_06875</name>
</gene>
<evidence type="ECO:0000313" key="4">
    <source>
        <dbReference type="Proteomes" id="UP000242470"/>
    </source>
</evidence>
<accession>A0AAP8TSZ6</accession>
<keyword evidence="5" id="KW-1185">Reference proteome</keyword>
<dbReference type="EMBL" id="PPQW01000041">
    <property type="protein sequence ID" value="PNZ67118.1"/>
    <property type="molecule type" value="Genomic_DNA"/>
</dbReference>
<name>A0AAP8TSZ6_9STAP</name>
<keyword evidence="1" id="KW-0472">Membrane</keyword>
<keyword evidence="1" id="KW-0812">Transmembrane</keyword>
<reference evidence="3" key="3">
    <citation type="submission" date="2018-03" db="EMBL/GenBank/DDBJ databases">
        <authorList>
            <person name="Naushad S."/>
        </authorList>
    </citation>
    <scope>NUCLEOTIDE SEQUENCE</scope>
    <source>
        <strain evidence="3">SNUC 993</strain>
    </source>
</reference>
<evidence type="ECO:0000313" key="5">
    <source>
        <dbReference type="Proteomes" id="UP000242694"/>
    </source>
</evidence>
<dbReference type="AlphaFoldDB" id="A0AAP8TSZ6"/>
<proteinExistence type="predicted"/>
<reference evidence="2 4" key="2">
    <citation type="submission" date="2017-08" db="EMBL/GenBank/DDBJ databases">
        <title>Draft genome sequences of 64 type strains of genus Staph aureus.</title>
        <authorList>
            <person name="Cole K."/>
            <person name="Golubchik T."/>
            <person name="Russell J."/>
            <person name="Foster D."/>
            <person name="Llewelyn M."/>
            <person name="Wilson D."/>
            <person name="Crook D."/>
            <person name="Paul J."/>
        </authorList>
    </citation>
    <scope>NUCLEOTIDE SEQUENCE [LARGE SCALE GENOMIC DNA]</scope>
    <source>
        <strain evidence="2 4">NCTC 12101</strain>
    </source>
</reference>
<feature type="transmembrane region" description="Helical" evidence="1">
    <location>
        <begin position="5"/>
        <end position="23"/>
    </location>
</feature>
<protein>
    <submittedName>
        <fullName evidence="2">Uncharacterized protein</fullName>
    </submittedName>
</protein>
<comment type="caution">
    <text evidence="2">The sequence shown here is derived from an EMBL/GenBank/DDBJ whole genome shotgun (WGS) entry which is preliminary data.</text>
</comment>
<evidence type="ECO:0000313" key="3">
    <source>
        <dbReference type="EMBL" id="PTH15635.1"/>
    </source>
</evidence>